<reference evidence="8" key="1">
    <citation type="journal article" date="2021" name="Proc. Natl. Acad. Sci. U.S.A.">
        <title>Three genomes in the algal genus Volvox reveal the fate of a haploid sex-determining region after a transition to homothallism.</title>
        <authorList>
            <person name="Yamamoto K."/>
            <person name="Hamaji T."/>
            <person name="Kawai-Toyooka H."/>
            <person name="Matsuzaki R."/>
            <person name="Takahashi F."/>
            <person name="Nishimura Y."/>
            <person name="Kawachi M."/>
            <person name="Noguchi H."/>
            <person name="Minakuchi Y."/>
            <person name="Umen J.G."/>
            <person name="Toyoda A."/>
            <person name="Nozaki H."/>
        </authorList>
    </citation>
    <scope>NUCLEOTIDE SEQUENCE</scope>
    <source>
        <strain evidence="8">NIES-3785</strain>
        <strain evidence="7">NIES-3786</strain>
    </source>
</reference>
<evidence type="ECO:0000313" key="7">
    <source>
        <dbReference type="EMBL" id="GIL92175.1"/>
    </source>
</evidence>
<feature type="domain" description="O-methyltransferase C-terminal" evidence="5">
    <location>
        <begin position="124"/>
        <end position="336"/>
    </location>
</feature>
<dbReference type="EMBL" id="BNCQ01000026">
    <property type="protein sequence ID" value="GIM08097.1"/>
    <property type="molecule type" value="Genomic_DNA"/>
</dbReference>
<feature type="domain" description="O-methyltransferase dimerisation" evidence="6">
    <location>
        <begin position="21"/>
        <end position="101"/>
    </location>
</feature>
<organism evidence="8 9">
    <name type="scientific">Volvox reticuliferus</name>
    <dbReference type="NCBI Taxonomy" id="1737510"/>
    <lineage>
        <taxon>Eukaryota</taxon>
        <taxon>Viridiplantae</taxon>
        <taxon>Chlorophyta</taxon>
        <taxon>core chlorophytes</taxon>
        <taxon>Chlorophyceae</taxon>
        <taxon>CS clade</taxon>
        <taxon>Chlamydomonadales</taxon>
        <taxon>Volvocaceae</taxon>
        <taxon>Volvox</taxon>
    </lineage>
</organism>
<evidence type="ECO:0000313" key="8">
    <source>
        <dbReference type="EMBL" id="GIM08097.1"/>
    </source>
</evidence>
<dbReference type="GO" id="GO:0046983">
    <property type="term" value="F:protein dimerization activity"/>
    <property type="evidence" value="ECO:0007669"/>
    <property type="project" value="InterPro"/>
</dbReference>
<name>A0A8J4LS85_9CHLO</name>
<evidence type="ECO:0000313" key="9">
    <source>
        <dbReference type="Proteomes" id="UP000722791"/>
    </source>
</evidence>
<dbReference type="GO" id="GO:0008171">
    <property type="term" value="F:O-methyltransferase activity"/>
    <property type="evidence" value="ECO:0007669"/>
    <property type="project" value="InterPro"/>
</dbReference>
<dbReference type="Proteomes" id="UP000722791">
    <property type="component" value="Unassembled WGS sequence"/>
</dbReference>
<gene>
    <name evidence="7" type="ORF">Vretifemale_19690</name>
    <name evidence="8" type="ORF">Vretimale_12186</name>
</gene>
<keyword evidence="1" id="KW-0489">Methyltransferase</keyword>
<dbReference type="GO" id="GO:0032259">
    <property type="term" value="P:methylation"/>
    <property type="evidence" value="ECO:0007669"/>
    <property type="project" value="UniProtKB-KW"/>
</dbReference>
<dbReference type="Pfam" id="PF08100">
    <property type="entry name" value="Dimerisation"/>
    <property type="match status" value="1"/>
</dbReference>
<sequence>MLPSDLRIETLPDLLMMSRLYKVSAALNAAAKLGIFTLLSRHPEGATLQQVSEEVGLCREPHFRGGADLLDLLVSVACLERAGEGSETRYRNAPVADQYLVRGRPQYAGGILCLNGDRSFPMFGYLTHALRHGEMPPEAFQRVPDIHTTFGSDVAAAEFFAEGMTGASLGNFSLLVDRFPFHRFTSLGDLGGSVGCLACCVASRHPHMAAVTYDLPAVHGAAERYVQKQGCEGKVQVRDYDFFSPDPVPGGHDVLTYGMVLHDWGIDKKMLLMRKAFDALPTGGALIAIDHLVDDERRHSAVQLGMSLTMLLEFGRENAFDYTFKEFRDWASQAGFTSVELIELVGTAKAAVAFK</sequence>
<dbReference type="SUPFAM" id="SSF53335">
    <property type="entry name" value="S-adenosyl-L-methionine-dependent methyltransferases"/>
    <property type="match status" value="1"/>
</dbReference>
<dbReference type="Proteomes" id="UP000747110">
    <property type="component" value="Unassembled WGS sequence"/>
</dbReference>
<evidence type="ECO:0000256" key="1">
    <source>
        <dbReference type="ARBA" id="ARBA00022603"/>
    </source>
</evidence>
<dbReference type="OrthoDB" id="1606438at2759"/>
<comment type="caution">
    <text evidence="8">The sequence shown here is derived from an EMBL/GenBank/DDBJ whole genome shotgun (WGS) entry which is preliminary data.</text>
</comment>
<dbReference type="InterPro" id="IPR029063">
    <property type="entry name" value="SAM-dependent_MTases_sf"/>
</dbReference>
<evidence type="ECO:0000256" key="4">
    <source>
        <dbReference type="PIRSR" id="PIRSR005739-1"/>
    </source>
</evidence>
<dbReference type="AlphaFoldDB" id="A0A8J4LS85"/>
<dbReference type="PANTHER" id="PTHR11746">
    <property type="entry name" value="O-METHYLTRANSFERASE"/>
    <property type="match status" value="1"/>
</dbReference>
<keyword evidence="10" id="KW-1185">Reference proteome</keyword>
<dbReference type="Gene3D" id="1.10.10.10">
    <property type="entry name" value="Winged helix-like DNA-binding domain superfamily/Winged helix DNA-binding domain"/>
    <property type="match status" value="1"/>
</dbReference>
<dbReference type="Pfam" id="PF00891">
    <property type="entry name" value="Methyltransf_2"/>
    <property type="match status" value="1"/>
</dbReference>
<evidence type="ECO:0000256" key="3">
    <source>
        <dbReference type="ARBA" id="ARBA00022691"/>
    </source>
</evidence>
<dbReference type="PIRSF" id="PIRSF005739">
    <property type="entry name" value="O-mtase"/>
    <property type="match status" value="1"/>
</dbReference>
<keyword evidence="3" id="KW-0949">S-adenosyl-L-methionine</keyword>
<evidence type="ECO:0000259" key="5">
    <source>
        <dbReference type="Pfam" id="PF00891"/>
    </source>
</evidence>
<dbReference type="PROSITE" id="PS51683">
    <property type="entry name" value="SAM_OMT_II"/>
    <property type="match status" value="1"/>
</dbReference>
<dbReference type="InterPro" id="IPR016461">
    <property type="entry name" value="COMT-like"/>
</dbReference>
<accession>A0A8J4LS85</accession>
<dbReference type="InterPro" id="IPR012967">
    <property type="entry name" value="COMT_dimerisation"/>
</dbReference>
<evidence type="ECO:0000259" key="6">
    <source>
        <dbReference type="Pfam" id="PF08100"/>
    </source>
</evidence>
<proteinExistence type="predicted"/>
<protein>
    <recommendedName>
        <fullName evidence="11">O-methyltransferase domain-containing protein</fullName>
    </recommendedName>
</protein>
<feature type="active site" description="Proton acceptor" evidence="4">
    <location>
        <position position="262"/>
    </location>
</feature>
<dbReference type="InterPro" id="IPR001077">
    <property type="entry name" value="COMT_C"/>
</dbReference>
<evidence type="ECO:0000256" key="2">
    <source>
        <dbReference type="ARBA" id="ARBA00022679"/>
    </source>
</evidence>
<evidence type="ECO:0008006" key="11">
    <source>
        <dbReference type="Google" id="ProtNLM"/>
    </source>
</evidence>
<dbReference type="InterPro" id="IPR036388">
    <property type="entry name" value="WH-like_DNA-bd_sf"/>
</dbReference>
<dbReference type="EMBL" id="BNCP01000073">
    <property type="protein sequence ID" value="GIL92175.1"/>
    <property type="molecule type" value="Genomic_DNA"/>
</dbReference>
<dbReference type="Gene3D" id="3.40.50.150">
    <property type="entry name" value="Vaccinia Virus protein VP39"/>
    <property type="match status" value="1"/>
</dbReference>
<keyword evidence="2" id="KW-0808">Transferase</keyword>
<evidence type="ECO:0000313" key="10">
    <source>
        <dbReference type="Proteomes" id="UP000747110"/>
    </source>
</evidence>